<name>A0A232FN64_9HYME</name>
<comment type="caution">
    <text evidence="1">The sequence shown here is derived from an EMBL/GenBank/DDBJ whole genome shotgun (WGS) entry which is preliminary data.</text>
</comment>
<sequence>MDFKQHYNIDIPEDNLIIDRSKIRRERKKSSNQLEHLLFGNTNVWRLFFDGRKDKTLINEKNVQSNSYHKKIVTQEHVTLIKEAGSEYIGHTSPTSGHANVICDAIFDKLTEINAPLQKLFAVGCDGTVVNTGCNNDDNLIIDRSKVRRERTKSRNQLEHLLFDNTNVWGLLFDGRKDQTLINEKNVQSNSYHKKIVTQEHVTLIKEAGSEYIGHTSPTSGHANVVQFERTEGQLPDIDKTQLSTDQNYLYQIA</sequence>
<organism evidence="1 2">
    <name type="scientific">Trichomalopsis sarcophagae</name>
    <dbReference type="NCBI Taxonomy" id="543379"/>
    <lineage>
        <taxon>Eukaryota</taxon>
        <taxon>Metazoa</taxon>
        <taxon>Ecdysozoa</taxon>
        <taxon>Arthropoda</taxon>
        <taxon>Hexapoda</taxon>
        <taxon>Insecta</taxon>
        <taxon>Pterygota</taxon>
        <taxon>Neoptera</taxon>
        <taxon>Endopterygota</taxon>
        <taxon>Hymenoptera</taxon>
        <taxon>Apocrita</taxon>
        <taxon>Proctotrupomorpha</taxon>
        <taxon>Chalcidoidea</taxon>
        <taxon>Pteromalidae</taxon>
        <taxon>Pteromalinae</taxon>
        <taxon>Trichomalopsis</taxon>
    </lineage>
</organism>
<keyword evidence="2" id="KW-1185">Reference proteome</keyword>
<gene>
    <name evidence="1" type="ORF">TSAR_007980</name>
</gene>
<dbReference type="Proteomes" id="UP000215335">
    <property type="component" value="Unassembled WGS sequence"/>
</dbReference>
<dbReference type="EMBL" id="NNAY01000004">
    <property type="protein sequence ID" value="OXU32186.1"/>
    <property type="molecule type" value="Genomic_DNA"/>
</dbReference>
<reference evidence="1 2" key="1">
    <citation type="journal article" date="2017" name="Curr. Biol.">
        <title>The Evolution of Venom by Co-option of Single-Copy Genes.</title>
        <authorList>
            <person name="Martinson E.O."/>
            <person name="Mrinalini"/>
            <person name="Kelkar Y.D."/>
            <person name="Chang C.H."/>
            <person name="Werren J.H."/>
        </authorList>
    </citation>
    <scope>NUCLEOTIDE SEQUENCE [LARGE SCALE GENOMIC DNA]</scope>
    <source>
        <strain evidence="1 2">Alberta</strain>
        <tissue evidence="1">Whole body</tissue>
    </source>
</reference>
<proteinExistence type="predicted"/>
<dbReference type="AlphaFoldDB" id="A0A232FN64"/>
<protein>
    <submittedName>
        <fullName evidence="1">Uncharacterized protein</fullName>
    </submittedName>
</protein>
<evidence type="ECO:0000313" key="1">
    <source>
        <dbReference type="EMBL" id="OXU32186.1"/>
    </source>
</evidence>
<accession>A0A232FN64</accession>
<evidence type="ECO:0000313" key="2">
    <source>
        <dbReference type="Proteomes" id="UP000215335"/>
    </source>
</evidence>